<keyword evidence="3" id="KW-0675">Receptor</keyword>
<keyword evidence="1" id="KW-0472">Membrane</keyword>
<dbReference type="InterPro" id="IPR011009">
    <property type="entry name" value="Kinase-like_dom_sf"/>
</dbReference>
<dbReference type="InterPro" id="IPR001245">
    <property type="entry name" value="Ser-Thr/Tyr_kinase_cat_dom"/>
</dbReference>
<feature type="transmembrane region" description="Helical" evidence="1">
    <location>
        <begin position="144"/>
        <end position="164"/>
    </location>
</feature>
<feature type="transmembrane region" description="Helical" evidence="1">
    <location>
        <begin position="108"/>
        <end position="129"/>
    </location>
</feature>
<gene>
    <name evidence="3" type="ORF">Ocin01_04562</name>
</gene>
<dbReference type="InterPro" id="IPR050122">
    <property type="entry name" value="RTK"/>
</dbReference>
<dbReference type="OrthoDB" id="9943809at2759"/>
<evidence type="ECO:0000313" key="4">
    <source>
        <dbReference type="Proteomes" id="UP000094527"/>
    </source>
</evidence>
<dbReference type="GO" id="GO:0007169">
    <property type="term" value="P:cell surface receptor protein tyrosine kinase signaling pathway"/>
    <property type="evidence" value="ECO:0007669"/>
    <property type="project" value="TreeGrafter"/>
</dbReference>
<dbReference type="EMBL" id="LJIJ01000124">
    <property type="protein sequence ID" value="ODN02128.1"/>
    <property type="molecule type" value="Genomic_DNA"/>
</dbReference>
<feature type="domain" description="Protein kinase" evidence="2">
    <location>
        <begin position="212"/>
        <end position="557"/>
    </location>
</feature>
<evidence type="ECO:0000256" key="1">
    <source>
        <dbReference type="SAM" id="Phobius"/>
    </source>
</evidence>
<keyword evidence="4" id="KW-1185">Reference proteome</keyword>
<dbReference type="AlphaFoldDB" id="A0A1D2NA47"/>
<dbReference type="Proteomes" id="UP000094527">
    <property type="component" value="Unassembled WGS sequence"/>
</dbReference>
<dbReference type="SUPFAM" id="SSF56112">
    <property type="entry name" value="Protein kinase-like (PK-like)"/>
    <property type="match status" value="1"/>
</dbReference>
<dbReference type="GO" id="GO:0043235">
    <property type="term" value="C:receptor complex"/>
    <property type="evidence" value="ECO:0007669"/>
    <property type="project" value="TreeGrafter"/>
</dbReference>
<proteinExistence type="predicted"/>
<feature type="transmembrane region" description="Helical" evidence="1">
    <location>
        <begin position="73"/>
        <end position="96"/>
    </location>
</feature>
<protein>
    <submittedName>
        <fullName evidence="3">Fibroblast growth factor receptor</fullName>
    </submittedName>
</protein>
<dbReference type="GO" id="GO:0004714">
    <property type="term" value="F:transmembrane receptor protein tyrosine kinase activity"/>
    <property type="evidence" value="ECO:0007669"/>
    <property type="project" value="TreeGrafter"/>
</dbReference>
<dbReference type="GO" id="GO:0005524">
    <property type="term" value="F:ATP binding"/>
    <property type="evidence" value="ECO:0007669"/>
    <property type="project" value="InterPro"/>
</dbReference>
<reference evidence="3 4" key="1">
    <citation type="journal article" date="2016" name="Genome Biol. Evol.">
        <title>Gene Family Evolution Reflects Adaptation to Soil Environmental Stressors in the Genome of the Collembolan Orchesella cincta.</title>
        <authorList>
            <person name="Faddeeva-Vakhrusheva A."/>
            <person name="Derks M.F."/>
            <person name="Anvar S.Y."/>
            <person name="Agamennone V."/>
            <person name="Suring W."/>
            <person name="Smit S."/>
            <person name="van Straalen N.M."/>
            <person name="Roelofs D."/>
        </authorList>
    </citation>
    <scope>NUCLEOTIDE SEQUENCE [LARGE SCALE GENOMIC DNA]</scope>
    <source>
        <tissue evidence="3">Mixed pool</tissue>
    </source>
</reference>
<dbReference type="OMA" id="NILEWAY"/>
<accession>A0A1D2NA47</accession>
<name>A0A1D2NA47_ORCCI</name>
<dbReference type="PANTHER" id="PTHR24416">
    <property type="entry name" value="TYROSINE-PROTEIN KINASE RECEPTOR"/>
    <property type="match status" value="1"/>
</dbReference>
<organism evidence="3 4">
    <name type="scientific">Orchesella cincta</name>
    <name type="common">Springtail</name>
    <name type="synonym">Podura cincta</name>
    <dbReference type="NCBI Taxonomy" id="48709"/>
    <lineage>
        <taxon>Eukaryota</taxon>
        <taxon>Metazoa</taxon>
        <taxon>Ecdysozoa</taxon>
        <taxon>Arthropoda</taxon>
        <taxon>Hexapoda</taxon>
        <taxon>Collembola</taxon>
        <taxon>Entomobryomorpha</taxon>
        <taxon>Entomobryoidea</taxon>
        <taxon>Orchesellidae</taxon>
        <taxon>Orchesellinae</taxon>
        <taxon>Orchesella</taxon>
    </lineage>
</organism>
<evidence type="ECO:0000313" key="3">
    <source>
        <dbReference type="EMBL" id="ODN02128.1"/>
    </source>
</evidence>
<sequence>MHALTRRRQAPSNSEGDMNPCCTYPLYDGARYVAILDFIYCILSITVITLQFINAARNGVAINFDNVPLSSTSFAQVLSAYLAISIINLALSVLLYRGVITDNLQKCRTFLIVSIISTTFGIFIVIYHGCHLSELSLSVFNSEFVIALVYHVSKLYALLVIIAFSRELQKLLNSTEGDANRRFQYQTLDSVNEDDASNPGEVAKHIIFNMPFSAKHYVPEENFRIDYNSCIEFEETTSTLKGTLNASPTFKRSITVKILKSNVRSEKRMIELVKEAKLWSYIGHHEHILQFVGICCTSSDVSRGNVMLLMESYVPRRLDDFLKNSFENQLQNFENMVVDSTGGGIGNGNNFSNNRLFSNGYNFLLKMLIYCGRGTLYENLETKYFNLEPFSTANMIQWAYQLSSAMEFLHERNIVLGNLQAKSILLVKISRIKLTNFGFASELHEENNLITSIYLSGKISWRWTAMECLCATNKGLPTEFNEKTDVWSYASTLWEIFSMGHAPNMSTNLSEYVTDLSSGKRLGKPDYASEGIYKLMLTCWSKTPSDRPGFNIISLFFRQLLSSSIAIEK</sequence>
<dbReference type="STRING" id="48709.A0A1D2NA47"/>
<dbReference type="Gene3D" id="1.10.510.10">
    <property type="entry name" value="Transferase(Phosphotransferase) domain 1"/>
    <property type="match status" value="1"/>
</dbReference>
<feature type="transmembrane region" description="Helical" evidence="1">
    <location>
        <begin position="32"/>
        <end position="53"/>
    </location>
</feature>
<dbReference type="Pfam" id="PF07714">
    <property type="entry name" value="PK_Tyr_Ser-Thr"/>
    <property type="match status" value="1"/>
</dbReference>
<dbReference type="PROSITE" id="PS50011">
    <property type="entry name" value="PROTEIN_KINASE_DOM"/>
    <property type="match status" value="1"/>
</dbReference>
<dbReference type="Gene3D" id="3.30.200.20">
    <property type="entry name" value="Phosphorylase Kinase, domain 1"/>
    <property type="match status" value="1"/>
</dbReference>
<comment type="caution">
    <text evidence="3">The sequence shown here is derived from an EMBL/GenBank/DDBJ whole genome shotgun (WGS) entry which is preliminary data.</text>
</comment>
<dbReference type="InterPro" id="IPR000719">
    <property type="entry name" value="Prot_kinase_dom"/>
</dbReference>
<evidence type="ECO:0000259" key="2">
    <source>
        <dbReference type="PROSITE" id="PS50011"/>
    </source>
</evidence>
<dbReference type="PANTHER" id="PTHR24416:SF602">
    <property type="entry name" value="PROTEIN VER-1-RELATED"/>
    <property type="match status" value="1"/>
</dbReference>
<keyword evidence="1" id="KW-1133">Transmembrane helix</keyword>
<keyword evidence="1" id="KW-0812">Transmembrane</keyword>
<dbReference type="GO" id="GO:0005886">
    <property type="term" value="C:plasma membrane"/>
    <property type="evidence" value="ECO:0007669"/>
    <property type="project" value="TreeGrafter"/>
</dbReference>